<feature type="compositionally biased region" description="Low complexity" evidence="1">
    <location>
        <begin position="135"/>
        <end position="145"/>
    </location>
</feature>
<reference evidence="2" key="1">
    <citation type="submission" date="2018-03" db="EMBL/GenBank/DDBJ databases">
        <authorList>
            <person name="Guldener U."/>
        </authorList>
    </citation>
    <scope>NUCLEOTIDE SEQUENCE</scope>
</reference>
<feature type="compositionally biased region" description="Acidic residues" evidence="1">
    <location>
        <begin position="376"/>
        <end position="399"/>
    </location>
</feature>
<feature type="compositionally biased region" description="Polar residues" evidence="1">
    <location>
        <begin position="149"/>
        <end position="160"/>
    </location>
</feature>
<feature type="region of interest" description="Disordered" evidence="1">
    <location>
        <begin position="26"/>
        <end position="64"/>
    </location>
</feature>
<protein>
    <submittedName>
        <fullName evidence="2">Uncharacterized protein</fullName>
    </submittedName>
</protein>
<dbReference type="AlphaFoldDB" id="A0AAE8MTL7"/>
<proteinExistence type="predicted"/>
<dbReference type="Proteomes" id="UP001187682">
    <property type="component" value="Unassembled WGS sequence"/>
</dbReference>
<feature type="region of interest" description="Disordered" evidence="1">
    <location>
        <begin position="135"/>
        <end position="160"/>
    </location>
</feature>
<gene>
    <name evidence="2" type="ORF">DNG_01950</name>
</gene>
<feature type="compositionally biased region" description="Low complexity" evidence="1">
    <location>
        <begin position="39"/>
        <end position="48"/>
    </location>
</feature>
<feature type="compositionally biased region" description="Low complexity" evidence="1">
    <location>
        <begin position="350"/>
        <end position="360"/>
    </location>
</feature>
<organism evidence="2 3">
    <name type="scientific">Cephalotrichum gorgonifer</name>
    <dbReference type="NCBI Taxonomy" id="2041049"/>
    <lineage>
        <taxon>Eukaryota</taxon>
        <taxon>Fungi</taxon>
        <taxon>Dikarya</taxon>
        <taxon>Ascomycota</taxon>
        <taxon>Pezizomycotina</taxon>
        <taxon>Sordariomycetes</taxon>
        <taxon>Hypocreomycetidae</taxon>
        <taxon>Microascales</taxon>
        <taxon>Microascaceae</taxon>
        <taxon>Cephalotrichum</taxon>
    </lineage>
</organism>
<evidence type="ECO:0000256" key="1">
    <source>
        <dbReference type="SAM" id="MobiDB-lite"/>
    </source>
</evidence>
<name>A0AAE8MTL7_9PEZI</name>
<accession>A0AAE8MTL7</accession>
<comment type="caution">
    <text evidence="2">The sequence shown here is derived from an EMBL/GenBank/DDBJ whole genome shotgun (WGS) entry which is preliminary data.</text>
</comment>
<evidence type="ECO:0000313" key="3">
    <source>
        <dbReference type="Proteomes" id="UP001187682"/>
    </source>
</evidence>
<feature type="region of interest" description="Disordered" evidence="1">
    <location>
        <begin position="301"/>
        <end position="399"/>
    </location>
</feature>
<sequence length="399" mass="44229">MGYHPAPHAAFPQYASPDAAFEEWSRQLAASQVTRRPSRSSNGPRSGNAMRITKPGSTNSSPRASIIHARRRTLVNDGNVPHKRQQPTRDQVALPMPAMGISPEPTKRSQRPVSWHPASSHFHFQGYQPPYVQQPLPQQHQQQHPARTAANQYHPSTQGRWNDQNILTHYQHMSPMPPSYSCQASPVTPSPLSLPYNDFNSQPTFPVDGQGWGLPAEHIPSYVSPPPVDSCSISPAVESNLDYTECFPPLFPVDGSAATVANSGTDSTQDSGISDWRSFVEHGFDRTFPPTPENLPQMQQLKHAVQSEESTHYKPLEEPEDDDSEILVGMGLYDPPEKHQADPGLNNYRSTLSSLLGSGPPKLPEVEGKGLKLEETWEPPESDGEDEDDDDEQDEEDQE</sequence>
<evidence type="ECO:0000313" key="2">
    <source>
        <dbReference type="EMBL" id="SPN98911.1"/>
    </source>
</evidence>
<dbReference type="EMBL" id="ONZQ02000002">
    <property type="protein sequence ID" value="SPN98911.1"/>
    <property type="molecule type" value="Genomic_DNA"/>
</dbReference>
<feature type="compositionally biased region" description="Basic and acidic residues" evidence="1">
    <location>
        <begin position="364"/>
        <end position="375"/>
    </location>
</feature>
<feature type="compositionally biased region" description="Basic and acidic residues" evidence="1">
    <location>
        <begin position="305"/>
        <end position="317"/>
    </location>
</feature>
<keyword evidence="3" id="KW-1185">Reference proteome</keyword>